<proteinExistence type="predicted"/>
<evidence type="ECO:0000256" key="1">
    <source>
        <dbReference type="SAM" id="MobiDB-lite"/>
    </source>
</evidence>
<dbReference type="EMBL" id="LAZR01019734">
    <property type="protein sequence ID" value="KKL91423.1"/>
    <property type="molecule type" value="Genomic_DNA"/>
</dbReference>
<sequence>MGTFEATSARQRLGFIPTTATRANIDVRTGAGAVGQAIGRAALTGASIIQEIHRKRQQMQDANSDVVASKLRQTADAEFRTFKLTNPQETWEPFRMQQTERVGAEIGKLQFSPNALALQQSKSQLYSSVENAQALTDATRQLRTDTIDAQTEALTDDFRSGDPVRIAEGARRFANNGDNMGKDKAEVLSDIQAARQAGAKLRTSDLVNSVNAAIETKDFILARSIAQDPAIPETTQTSLRNSITNAERQVLKQAQEQTGVDIVLKYWDNKLTDNDLDSAAAAGLISADNLDKWKKRVREPSALTTDPAANAQAMQANIDVSRGVLTFAEASQQIQDLAGKLNATDGKARIADLQKGFAAAQSEKVNEWITNGRAIVSPRFRGPGGLEALLAQFDFDDKERTNEQRRFDAETRLRENYEIALNQWFAAESRRRKEPISLRDIEDFSLRLRNSYQSLSRNQDVEALERTVQQQTTKQLARPRVTAQPLPVEQPSDVSAIPTAESAKQAEIRQLTEELKRRGQ</sequence>
<gene>
    <name evidence="2" type="ORF">LCGC14_1894840</name>
</gene>
<feature type="region of interest" description="Disordered" evidence="1">
    <location>
        <begin position="471"/>
        <end position="505"/>
    </location>
</feature>
<protein>
    <submittedName>
        <fullName evidence="2">Uncharacterized protein</fullName>
    </submittedName>
</protein>
<organism evidence="2">
    <name type="scientific">marine sediment metagenome</name>
    <dbReference type="NCBI Taxonomy" id="412755"/>
    <lineage>
        <taxon>unclassified sequences</taxon>
        <taxon>metagenomes</taxon>
        <taxon>ecological metagenomes</taxon>
    </lineage>
</organism>
<evidence type="ECO:0000313" key="2">
    <source>
        <dbReference type="EMBL" id="KKL91423.1"/>
    </source>
</evidence>
<name>A0A0F9FYN0_9ZZZZ</name>
<accession>A0A0F9FYN0</accession>
<comment type="caution">
    <text evidence="2">The sequence shown here is derived from an EMBL/GenBank/DDBJ whole genome shotgun (WGS) entry which is preliminary data.</text>
</comment>
<dbReference type="AlphaFoldDB" id="A0A0F9FYN0"/>
<reference evidence="2" key="1">
    <citation type="journal article" date="2015" name="Nature">
        <title>Complex archaea that bridge the gap between prokaryotes and eukaryotes.</title>
        <authorList>
            <person name="Spang A."/>
            <person name="Saw J.H."/>
            <person name="Jorgensen S.L."/>
            <person name="Zaremba-Niedzwiedzka K."/>
            <person name="Martijn J."/>
            <person name="Lind A.E."/>
            <person name="van Eijk R."/>
            <person name="Schleper C."/>
            <person name="Guy L."/>
            <person name="Ettema T.J."/>
        </authorList>
    </citation>
    <scope>NUCLEOTIDE SEQUENCE</scope>
</reference>